<evidence type="ECO:0000256" key="1">
    <source>
        <dbReference type="SAM" id="Phobius"/>
    </source>
</evidence>
<keyword evidence="5" id="KW-1185">Reference proteome</keyword>
<evidence type="ECO:0000259" key="3">
    <source>
        <dbReference type="Pfam" id="PF00144"/>
    </source>
</evidence>
<feature type="transmembrane region" description="Helical" evidence="1">
    <location>
        <begin position="416"/>
        <end position="440"/>
    </location>
</feature>
<dbReference type="PANTHER" id="PTHR46825">
    <property type="entry name" value="D-ALANYL-D-ALANINE-CARBOXYPEPTIDASE/ENDOPEPTIDASE AMPH"/>
    <property type="match status" value="1"/>
</dbReference>
<feature type="domain" description="Beta-lactamase-related" evidence="3">
    <location>
        <begin position="35"/>
        <end position="354"/>
    </location>
</feature>
<dbReference type="RefSeq" id="WP_066233975.1">
    <property type="nucleotide sequence ID" value="NZ_JARTFQ010000005.1"/>
</dbReference>
<dbReference type="Gene3D" id="3.40.710.10">
    <property type="entry name" value="DD-peptidase/beta-lactamase superfamily"/>
    <property type="match status" value="1"/>
</dbReference>
<keyword evidence="1" id="KW-0812">Transmembrane</keyword>
<keyword evidence="1" id="KW-0472">Membrane</keyword>
<evidence type="ECO:0000313" key="4">
    <source>
        <dbReference type="EMBL" id="MED4402492.1"/>
    </source>
</evidence>
<dbReference type="PANTHER" id="PTHR46825:SF9">
    <property type="entry name" value="BETA-LACTAMASE-RELATED DOMAIN-CONTAINING PROTEIN"/>
    <property type="match status" value="1"/>
</dbReference>
<dbReference type="Pfam" id="PF00144">
    <property type="entry name" value="Beta-lactamase"/>
    <property type="match status" value="1"/>
</dbReference>
<dbReference type="EC" id="3.1.1.103" evidence="4"/>
<feature type="signal peptide" evidence="2">
    <location>
        <begin position="1"/>
        <end position="27"/>
    </location>
</feature>
<gene>
    <name evidence="4" type="ORF">P9271_14330</name>
</gene>
<comment type="caution">
    <text evidence="4">The sequence shown here is derived from an EMBL/GenBank/DDBJ whole genome shotgun (WGS) entry which is preliminary data.</text>
</comment>
<name>A0ABU6NZE3_9BACI</name>
<dbReference type="Proteomes" id="UP001342826">
    <property type="component" value="Unassembled WGS sequence"/>
</dbReference>
<feature type="transmembrane region" description="Helical" evidence="1">
    <location>
        <begin position="455"/>
        <end position="476"/>
    </location>
</feature>
<dbReference type="GO" id="GO:0016787">
    <property type="term" value="F:hydrolase activity"/>
    <property type="evidence" value="ECO:0007669"/>
    <property type="project" value="UniProtKB-KW"/>
</dbReference>
<evidence type="ECO:0000313" key="5">
    <source>
        <dbReference type="Proteomes" id="UP001342826"/>
    </source>
</evidence>
<sequence>MKRLVLTAKFVLLCVLFTSLLAPHTSAEQNTKILIDNYVETFLKEHRIPGSSVAITHHNELFYAKAWGITGESEEKVTIETPFTVGSISKSLTGLAIMKLMEEDTVHIEDPVQKYIPWFTLKDKRAATQITIKQLLTHTSGISTYSGLLISDRESKDFNAIKNNVKKLSNIELTALPGEKHQYSNANFLILGALIEEVTNQTYSKYMEQEVFLPLGMKTAAADNDSAYKKGYLSGYQSWLGFPLKSSVTYDNGGAPYGYITASAKDMVQYIKFLSQQEKNNFLTGKSMNLYISPLVKTGENRYYGLGLRITNPDSKDRMIWHSGSTPDSHSEVFFIPETGWGGVILTNKNHTFEEYQLIYLKQGIINILNGEESVDVPPYHPIVQLVTIAVICLLFVLFIYQLVKVKAGRIHKRLVWRISGIIFVLLSIVVIPLLIYYVVSPWHTIKVFNPDIELMTIIIIILLALNGLLSIYISFKQLKESY</sequence>
<keyword evidence="1" id="KW-1133">Transmembrane helix</keyword>
<dbReference type="InterPro" id="IPR001466">
    <property type="entry name" value="Beta-lactam-related"/>
</dbReference>
<dbReference type="InterPro" id="IPR012338">
    <property type="entry name" value="Beta-lactam/transpept-like"/>
</dbReference>
<organism evidence="4 5">
    <name type="scientific">Metabacillus fastidiosus</name>
    <dbReference type="NCBI Taxonomy" id="1458"/>
    <lineage>
        <taxon>Bacteria</taxon>
        <taxon>Bacillati</taxon>
        <taxon>Bacillota</taxon>
        <taxon>Bacilli</taxon>
        <taxon>Bacillales</taxon>
        <taxon>Bacillaceae</taxon>
        <taxon>Metabacillus</taxon>
    </lineage>
</organism>
<dbReference type="EMBL" id="JARTFS010000012">
    <property type="protein sequence ID" value="MED4402492.1"/>
    <property type="molecule type" value="Genomic_DNA"/>
</dbReference>
<proteinExistence type="predicted"/>
<evidence type="ECO:0000256" key="2">
    <source>
        <dbReference type="SAM" id="SignalP"/>
    </source>
</evidence>
<feature type="transmembrane region" description="Helical" evidence="1">
    <location>
        <begin position="383"/>
        <end position="404"/>
    </location>
</feature>
<dbReference type="InterPro" id="IPR050491">
    <property type="entry name" value="AmpC-like"/>
</dbReference>
<reference evidence="4 5" key="1">
    <citation type="submission" date="2023-03" db="EMBL/GenBank/DDBJ databases">
        <title>Bacillus Genome Sequencing.</title>
        <authorList>
            <person name="Dunlap C."/>
        </authorList>
    </citation>
    <scope>NUCLEOTIDE SEQUENCE [LARGE SCALE GENOMIC DNA]</scope>
    <source>
        <strain evidence="4 5">NRS-1717</strain>
    </source>
</reference>
<keyword evidence="4" id="KW-0378">Hydrolase</keyword>
<dbReference type="GeneID" id="301142653"/>
<accession>A0ABU6NZE3</accession>
<keyword evidence="2" id="KW-0732">Signal</keyword>
<protein>
    <submittedName>
        <fullName evidence="4">Serine hydrolase</fullName>
        <ecNumber evidence="4">3.1.1.103</ecNumber>
    </submittedName>
</protein>
<dbReference type="SUPFAM" id="SSF56601">
    <property type="entry name" value="beta-lactamase/transpeptidase-like"/>
    <property type="match status" value="1"/>
</dbReference>
<feature type="chain" id="PRO_5046669113" evidence="2">
    <location>
        <begin position="28"/>
        <end position="483"/>
    </location>
</feature>